<dbReference type="Gene3D" id="2.40.160.210">
    <property type="entry name" value="Acyl-CoA thioesterase, double hotdog domain"/>
    <property type="match status" value="1"/>
</dbReference>
<evidence type="ECO:0000259" key="4">
    <source>
        <dbReference type="Pfam" id="PF13622"/>
    </source>
</evidence>
<feature type="domain" description="Acyl-CoA thioesterase-like N-terminal HotDog" evidence="4">
    <location>
        <begin position="33"/>
        <end position="106"/>
    </location>
</feature>
<accession>A0A937RJT9</accession>
<dbReference type="InterPro" id="IPR049449">
    <property type="entry name" value="TesB_ACOT8-like_N"/>
</dbReference>
<evidence type="ECO:0000259" key="5">
    <source>
        <dbReference type="Pfam" id="PF20789"/>
    </source>
</evidence>
<reference evidence="6" key="1">
    <citation type="submission" date="2020-12" db="EMBL/GenBank/DDBJ databases">
        <title>Genomic characterization of non-nitrogen-fixing Frankia strains.</title>
        <authorList>
            <person name="Carlos-Shanley C."/>
            <person name="Guerra T."/>
            <person name="Hahn D."/>
        </authorList>
    </citation>
    <scope>NUCLEOTIDE SEQUENCE</scope>
    <source>
        <strain evidence="6">CN6</strain>
    </source>
</reference>
<dbReference type="CDD" id="cd03444">
    <property type="entry name" value="Thioesterase_II_repeat1"/>
    <property type="match status" value="1"/>
</dbReference>
<dbReference type="GO" id="GO:0006637">
    <property type="term" value="P:acyl-CoA metabolic process"/>
    <property type="evidence" value="ECO:0007669"/>
    <property type="project" value="InterPro"/>
</dbReference>
<evidence type="ECO:0000256" key="1">
    <source>
        <dbReference type="ARBA" id="ARBA00006538"/>
    </source>
</evidence>
<feature type="domain" description="Acyl-CoA thioesterase-like C-terminal" evidence="5">
    <location>
        <begin position="149"/>
        <end position="278"/>
    </location>
</feature>
<proteinExistence type="inferred from homology"/>
<dbReference type="Pfam" id="PF20789">
    <property type="entry name" value="4HBT_3C"/>
    <property type="match status" value="1"/>
</dbReference>
<evidence type="ECO:0000313" key="7">
    <source>
        <dbReference type="Proteomes" id="UP000604475"/>
    </source>
</evidence>
<evidence type="ECO:0000256" key="2">
    <source>
        <dbReference type="ARBA" id="ARBA00022801"/>
    </source>
</evidence>
<protein>
    <submittedName>
        <fullName evidence="6">Thioesterase family protein</fullName>
    </submittedName>
</protein>
<dbReference type="Proteomes" id="UP000604475">
    <property type="component" value="Unassembled WGS sequence"/>
</dbReference>
<gene>
    <name evidence="6" type="ORF">I7412_31605</name>
</gene>
<dbReference type="InterPro" id="IPR029069">
    <property type="entry name" value="HotDog_dom_sf"/>
</dbReference>
<feature type="region of interest" description="Disordered" evidence="3">
    <location>
        <begin position="117"/>
        <end position="149"/>
    </location>
</feature>
<keyword evidence="2" id="KW-0378">Hydrolase</keyword>
<dbReference type="EMBL" id="JAEACQ010000279">
    <property type="protein sequence ID" value="MBL7631625.1"/>
    <property type="molecule type" value="Genomic_DNA"/>
</dbReference>
<dbReference type="GO" id="GO:0047617">
    <property type="term" value="F:fatty acyl-CoA hydrolase activity"/>
    <property type="evidence" value="ECO:0007669"/>
    <property type="project" value="InterPro"/>
</dbReference>
<dbReference type="SUPFAM" id="SSF54637">
    <property type="entry name" value="Thioesterase/thiol ester dehydrase-isomerase"/>
    <property type="match status" value="2"/>
</dbReference>
<dbReference type="GO" id="GO:0009062">
    <property type="term" value="P:fatty acid catabolic process"/>
    <property type="evidence" value="ECO:0007669"/>
    <property type="project" value="TreeGrafter"/>
</dbReference>
<sequence length="292" mass="30058">MFTVDAVLGSLVLEPVGEDLYRANSIPSPNPVVVFGGQLLAQSIAAALAGQNGKTVKTLHTVFARPGRPDTPLDIAVTRLHSGRSMASSAVTISQGGKVISQSTVLLSADDPDFIRHGDTRPGLEPPKPGAEDTAGLGGHGGQGADDPPGTWQVSVVGGVDISDPEAVGPAELDVWTRWPGAPDDAGSAQALLAFGTDGFLIGTAMRPHAGVGQAQAHRTISTGVLSHTITFHEPIPAGDWLLLAHRSPYAGRGRGYGHGDVFRADGGLVASFVQDSMIRPMAPASAGTHRL</sequence>
<comment type="similarity">
    <text evidence="1">Belongs to the C/M/P thioester hydrolase family.</text>
</comment>
<dbReference type="Pfam" id="PF13622">
    <property type="entry name" value="4HBT_3"/>
    <property type="match status" value="1"/>
</dbReference>
<organism evidence="6 7">
    <name type="scientific">Frankia nepalensis</name>
    <dbReference type="NCBI Taxonomy" id="1836974"/>
    <lineage>
        <taxon>Bacteria</taxon>
        <taxon>Bacillati</taxon>
        <taxon>Actinomycetota</taxon>
        <taxon>Actinomycetes</taxon>
        <taxon>Frankiales</taxon>
        <taxon>Frankiaceae</taxon>
        <taxon>Frankia</taxon>
    </lineage>
</organism>
<dbReference type="PANTHER" id="PTHR11066:SF34">
    <property type="entry name" value="ACYL-COENZYME A THIOESTERASE 8"/>
    <property type="match status" value="1"/>
</dbReference>
<dbReference type="AlphaFoldDB" id="A0A937RJT9"/>
<dbReference type="RefSeq" id="WP_203000403.1">
    <property type="nucleotide sequence ID" value="NZ_JADWYU010000191.1"/>
</dbReference>
<name>A0A937RJT9_9ACTN</name>
<dbReference type="PANTHER" id="PTHR11066">
    <property type="entry name" value="ACYL-COA THIOESTERASE"/>
    <property type="match status" value="1"/>
</dbReference>
<evidence type="ECO:0000313" key="6">
    <source>
        <dbReference type="EMBL" id="MBL7631625.1"/>
    </source>
</evidence>
<evidence type="ECO:0000256" key="3">
    <source>
        <dbReference type="SAM" id="MobiDB-lite"/>
    </source>
</evidence>
<dbReference type="InterPro" id="IPR049450">
    <property type="entry name" value="ACOT8-like_C"/>
</dbReference>
<comment type="caution">
    <text evidence="6">The sequence shown here is derived from an EMBL/GenBank/DDBJ whole genome shotgun (WGS) entry which is preliminary data.</text>
</comment>
<dbReference type="InterPro" id="IPR042171">
    <property type="entry name" value="Acyl-CoA_hotdog"/>
</dbReference>
<keyword evidence="7" id="KW-1185">Reference proteome</keyword>
<dbReference type="InterPro" id="IPR003703">
    <property type="entry name" value="Acyl_CoA_thio"/>
</dbReference>
<dbReference type="CDD" id="cd03445">
    <property type="entry name" value="Thioesterase_II_repeat2"/>
    <property type="match status" value="1"/>
</dbReference>